<reference evidence="7 8" key="1">
    <citation type="journal article" date="2010" name="Stand. Genomic Sci.">
        <title>Non-contiguous finished genome sequence of Aminomonas paucivorans type strain (GLU-3).</title>
        <authorList>
            <person name="Pitluck S."/>
            <person name="Yasawong M."/>
            <person name="Held B."/>
            <person name="Lapidus A."/>
            <person name="Nolan M."/>
            <person name="Copeland A."/>
            <person name="Lucas S."/>
            <person name="Del Rio T.G."/>
            <person name="Tice H."/>
            <person name="Cheng J.F."/>
            <person name="Chertkov O."/>
            <person name="Goodwin L."/>
            <person name="Tapia R."/>
            <person name="Han C."/>
            <person name="Liolios K."/>
            <person name="Ivanova N."/>
            <person name="Mavromatis K."/>
            <person name="Ovchinnikova G."/>
            <person name="Pati A."/>
            <person name="Chen A."/>
            <person name="Palaniappan K."/>
            <person name="Land M."/>
            <person name="Hauser L."/>
            <person name="Chang Y.J."/>
            <person name="Jeffries C.D."/>
            <person name="Pukall R."/>
            <person name="Spring S."/>
            <person name="Rohde M."/>
            <person name="Sikorski J."/>
            <person name="Goker M."/>
            <person name="Woyke T."/>
            <person name="Bristow J."/>
            <person name="Eisen J.A."/>
            <person name="Markowitz V."/>
            <person name="Hugenholtz P."/>
            <person name="Kyrpides N.C."/>
            <person name="Klenk H.P."/>
        </authorList>
    </citation>
    <scope>NUCLEOTIDE SEQUENCE [LARGE SCALE GENOMIC DNA]</scope>
    <source>
        <strain evidence="7 8">DSM 12260</strain>
    </source>
</reference>
<keyword evidence="4 6" id="KW-1133">Transmembrane helix</keyword>
<evidence type="ECO:0000256" key="1">
    <source>
        <dbReference type="ARBA" id="ARBA00004651"/>
    </source>
</evidence>
<keyword evidence="5 6" id="KW-0472">Membrane</keyword>
<evidence type="ECO:0000256" key="3">
    <source>
        <dbReference type="ARBA" id="ARBA00022692"/>
    </source>
</evidence>
<dbReference type="InterPro" id="IPR001851">
    <property type="entry name" value="ABC_transp_permease"/>
</dbReference>
<sequence length="299" mass="31633">MLDGYGQGIVILLCINCIAALGISLLTGFTGIFSLGHAGYMAVGAYVAAILTVEYGVHWLPAILLGGLLAMLVSFVIGVPTLRLLGDYYTIASLGLGEAIRLLLENGGDITLGARGYPGIDGFTTLPVAVGFLVALSAAMFLLINGNFGRAFKACRDDYLAASLLGFHTARYRVLSLAISGFYCGVAGALMAGFMSFIQPVMFDGGKSTELTAVVVFGGLGSMSGCLLGSAILTLVTELFRPISQYRMLIYGLVLVVIMVARPEGLLGQNELSWSYLKRLFRRKGRRVGTIGSEGSETR</sequence>
<dbReference type="Proteomes" id="UP000005096">
    <property type="component" value="Chromosome"/>
</dbReference>
<dbReference type="GO" id="GO:0015658">
    <property type="term" value="F:branched-chain amino acid transmembrane transporter activity"/>
    <property type="evidence" value="ECO:0007669"/>
    <property type="project" value="InterPro"/>
</dbReference>
<organism evidence="7 8">
    <name type="scientific">Aminomonas paucivorans DSM 12260</name>
    <dbReference type="NCBI Taxonomy" id="584708"/>
    <lineage>
        <taxon>Bacteria</taxon>
        <taxon>Thermotogati</taxon>
        <taxon>Synergistota</taxon>
        <taxon>Synergistia</taxon>
        <taxon>Synergistales</taxon>
        <taxon>Synergistaceae</taxon>
        <taxon>Aminomonas</taxon>
    </lineage>
</organism>
<dbReference type="EMBL" id="CM001022">
    <property type="protein sequence ID" value="EFQ24691.1"/>
    <property type="molecule type" value="Genomic_DNA"/>
</dbReference>
<dbReference type="STRING" id="584708.Apau_2284"/>
<gene>
    <name evidence="7" type="ORF">Apau_2284</name>
</gene>
<dbReference type="RefSeq" id="WP_006301932.1">
    <property type="nucleotide sequence ID" value="NZ_CM001022.1"/>
</dbReference>
<evidence type="ECO:0000313" key="7">
    <source>
        <dbReference type="EMBL" id="EFQ24691.1"/>
    </source>
</evidence>
<keyword evidence="8" id="KW-1185">Reference proteome</keyword>
<dbReference type="InterPro" id="IPR043428">
    <property type="entry name" value="LivM-like"/>
</dbReference>
<feature type="transmembrane region" description="Helical" evidence="6">
    <location>
        <begin position="86"/>
        <end position="104"/>
    </location>
</feature>
<feature type="transmembrane region" description="Helical" evidence="6">
    <location>
        <begin position="33"/>
        <end position="53"/>
    </location>
</feature>
<feature type="transmembrane region" description="Helical" evidence="6">
    <location>
        <begin position="211"/>
        <end position="236"/>
    </location>
</feature>
<name>E3CZQ9_9BACT</name>
<dbReference type="PANTHER" id="PTHR30482:SF10">
    <property type="entry name" value="HIGH-AFFINITY BRANCHED-CHAIN AMINO ACID TRANSPORT PROTEIN BRAE"/>
    <property type="match status" value="1"/>
</dbReference>
<dbReference type="AlphaFoldDB" id="E3CZQ9"/>
<dbReference type="GO" id="GO:0005886">
    <property type="term" value="C:plasma membrane"/>
    <property type="evidence" value="ECO:0007669"/>
    <property type="project" value="UniProtKB-SubCell"/>
</dbReference>
<feature type="transmembrane region" description="Helical" evidence="6">
    <location>
        <begin position="6"/>
        <end position="26"/>
    </location>
</feature>
<feature type="transmembrane region" description="Helical" evidence="6">
    <location>
        <begin position="174"/>
        <end position="199"/>
    </location>
</feature>
<evidence type="ECO:0000256" key="4">
    <source>
        <dbReference type="ARBA" id="ARBA00022989"/>
    </source>
</evidence>
<evidence type="ECO:0000256" key="6">
    <source>
        <dbReference type="SAM" id="Phobius"/>
    </source>
</evidence>
<feature type="transmembrane region" description="Helical" evidence="6">
    <location>
        <begin position="124"/>
        <end position="144"/>
    </location>
</feature>
<accession>E3CZQ9</accession>
<protein>
    <submittedName>
        <fullName evidence="7">Amino acid/amide ABC transporter membrane protein 2, HAAT family</fullName>
    </submittedName>
</protein>
<dbReference type="CDD" id="cd06581">
    <property type="entry name" value="TM_PBP1_LivM_like"/>
    <property type="match status" value="1"/>
</dbReference>
<dbReference type="HOGENOM" id="CLU_031365_1_2_0"/>
<feature type="transmembrane region" description="Helical" evidence="6">
    <location>
        <begin position="248"/>
        <end position="267"/>
    </location>
</feature>
<evidence type="ECO:0000256" key="2">
    <source>
        <dbReference type="ARBA" id="ARBA00022475"/>
    </source>
</evidence>
<dbReference type="eggNOG" id="COG4177">
    <property type="taxonomic scope" value="Bacteria"/>
</dbReference>
<comment type="subcellular location">
    <subcellularLocation>
        <location evidence="1">Cell membrane</location>
        <topology evidence="1">Multi-pass membrane protein</topology>
    </subcellularLocation>
</comment>
<keyword evidence="2" id="KW-1003">Cell membrane</keyword>
<dbReference type="PANTHER" id="PTHR30482">
    <property type="entry name" value="HIGH-AFFINITY BRANCHED-CHAIN AMINO ACID TRANSPORT SYSTEM PERMEASE"/>
    <property type="match status" value="1"/>
</dbReference>
<evidence type="ECO:0000313" key="8">
    <source>
        <dbReference type="Proteomes" id="UP000005096"/>
    </source>
</evidence>
<feature type="transmembrane region" description="Helical" evidence="6">
    <location>
        <begin position="59"/>
        <end position="79"/>
    </location>
</feature>
<dbReference type="Pfam" id="PF02653">
    <property type="entry name" value="BPD_transp_2"/>
    <property type="match status" value="1"/>
</dbReference>
<keyword evidence="3 6" id="KW-0812">Transmembrane</keyword>
<proteinExistence type="predicted"/>
<evidence type="ECO:0000256" key="5">
    <source>
        <dbReference type="ARBA" id="ARBA00023136"/>
    </source>
</evidence>
<dbReference type="PaxDb" id="584708-Apau_2284"/>